<feature type="region of interest" description="Disordered" evidence="1">
    <location>
        <begin position="200"/>
        <end position="223"/>
    </location>
</feature>
<sequence>MSRTGYKLRHIVDRLAPGAAYFEPLPALNRVLYCREGSFAVVGKEDETVGEDRAWFGSGSVTVQAGDDGAVIWRYELADSGSPAKMAAGTGVSSVLTLESEIEGPDPSGDWILRCDGVKFPMGGQAFSHIHQGPGIRCLREGKIRIETAGRTREYQPGDAWFEPGPEPVFAQACSERCTSFVRVMVLPAELRGKSSIQYVNPDDIDKPKSQRYQHYVDEPIEH</sequence>
<organism evidence="2 3">
    <name type="scientific">Thalassobaculum litoreum DSM 18839</name>
    <dbReference type="NCBI Taxonomy" id="1123362"/>
    <lineage>
        <taxon>Bacteria</taxon>
        <taxon>Pseudomonadati</taxon>
        <taxon>Pseudomonadota</taxon>
        <taxon>Alphaproteobacteria</taxon>
        <taxon>Rhodospirillales</taxon>
        <taxon>Thalassobaculaceae</taxon>
        <taxon>Thalassobaculum</taxon>
    </lineage>
</organism>
<feature type="compositionally biased region" description="Basic and acidic residues" evidence="1">
    <location>
        <begin position="204"/>
        <end position="223"/>
    </location>
</feature>
<dbReference type="InterPro" id="IPR014710">
    <property type="entry name" value="RmlC-like_jellyroll"/>
</dbReference>
<gene>
    <name evidence="2" type="ORF">SAMN05660686_00158</name>
</gene>
<evidence type="ECO:0008006" key="4">
    <source>
        <dbReference type="Google" id="ProtNLM"/>
    </source>
</evidence>
<dbReference type="AlphaFoldDB" id="A0A8G2BDZ4"/>
<keyword evidence="3" id="KW-1185">Reference proteome</keyword>
<evidence type="ECO:0000256" key="1">
    <source>
        <dbReference type="SAM" id="MobiDB-lite"/>
    </source>
</evidence>
<dbReference type="OrthoDB" id="8232984at2"/>
<protein>
    <recommendedName>
        <fullName evidence="4">Cupin domain-containing protein</fullName>
    </recommendedName>
</protein>
<comment type="caution">
    <text evidence="2">The sequence shown here is derived from an EMBL/GenBank/DDBJ whole genome shotgun (WGS) entry which is preliminary data.</text>
</comment>
<name>A0A8G2BDZ4_9PROT</name>
<dbReference type="InterPro" id="IPR011051">
    <property type="entry name" value="RmlC_Cupin_sf"/>
</dbReference>
<dbReference type="Proteomes" id="UP000198615">
    <property type="component" value="Unassembled WGS sequence"/>
</dbReference>
<evidence type="ECO:0000313" key="2">
    <source>
        <dbReference type="EMBL" id="SDF07828.1"/>
    </source>
</evidence>
<dbReference type="RefSeq" id="WP_093147482.1">
    <property type="nucleotide sequence ID" value="NZ_FNBW01000001.1"/>
</dbReference>
<accession>A0A8G2BDZ4</accession>
<evidence type="ECO:0000313" key="3">
    <source>
        <dbReference type="Proteomes" id="UP000198615"/>
    </source>
</evidence>
<proteinExistence type="predicted"/>
<reference evidence="2 3" key="1">
    <citation type="submission" date="2016-10" db="EMBL/GenBank/DDBJ databases">
        <authorList>
            <person name="Varghese N."/>
            <person name="Submissions S."/>
        </authorList>
    </citation>
    <scope>NUCLEOTIDE SEQUENCE [LARGE SCALE GENOMIC DNA]</scope>
    <source>
        <strain evidence="2 3">DSM 18839</strain>
    </source>
</reference>
<dbReference type="Gene3D" id="2.60.120.10">
    <property type="entry name" value="Jelly Rolls"/>
    <property type="match status" value="1"/>
</dbReference>
<dbReference type="EMBL" id="FNBW01000001">
    <property type="protein sequence ID" value="SDF07828.1"/>
    <property type="molecule type" value="Genomic_DNA"/>
</dbReference>
<dbReference type="SUPFAM" id="SSF51182">
    <property type="entry name" value="RmlC-like cupins"/>
    <property type="match status" value="1"/>
</dbReference>